<reference evidence="2" key="3">
    <citation type="submission" date="2025-09" db="UniProtKB">
        <authorList>
            <consortium name="Ensembl"/>
        </authorList>
    </citation>
    <scope>IDENTIFICATION</scope>
</reference>
<proteinExistence type="predicted"/>
<dbReference type="AlphaFoldDB" id="A0A7N9IEF2"/>
<evidence type="ECO:0008006" key="4">
    <source>
        <dbReference type="Google" id="ProtNLM"/>
    </source>
</evidence>
<keyword evidence="3" id="KW-1185">Reference proteome</keyword>
<reference evidence="2 3" key="1">
    <citation type="submission" date="2013-03" db="EMBL/GenBank/DDBJ databases">
        <authorList>
            <person name="Warren W."/>
            <person name="Wilson R.K."/>
        </authorList>
    </citation>
    <scope>NUCLEOTIDE SEQUENCE</scope>
</reference>
<dbReference type="PANTHER" id="PTHR46254:SF3">
    <property type="entry name" value="SECRETED PROTEIN"/>
    <property type="match status" value="1"/>
</dbReference>
<dbReference type="GeneTree" id="ENSGT00940000164709"/>
<reference evidence="2" key="2">
    <citation type="submission" date="2025-08" db="UniProtKB">
        <authorList>
            <consortium name="Ensembl"/>
        </authorList>
    </citation>
    <scope>IDENTIFICATION</scope>
</reference>
<evidence type="ECO:0000313" key="3">
    <source>
        <dbReference type="Proteomes" id="UP000233100"/>
    </source>
</evidence>
<dbReference type="PRINTS" id="PR02045">
    <property type="entry name" value="F138DOMAIN"/>
</dbReference>
<evidence type="ECO:0000256" key="1">
    <source>
        <dbReference type="SAM" id="SignalP"/>
    </source>
</evidence>
<protein>
    <recommendedName>
        <fullName evidence="4">Secreted protein</fullName>
    </recommendedName>
</protein>
<accession>A0A7N9IEF2</accession>
<dbReference type="PANTHER" id="PTHR46254">
    <property type="entry name" value="PROTEIN GVQW1-RELATED"/>
    <property type="match status" value="1"/>
</dbReference>
<feature type="chain" id="PRO_5031058208" description="Secreted protein" evidence="1">
    <location>
        <begin position="21"/>
        <end position="162"/>
    </location>
</feature>
<dbReference type="Proteomes" id="UP000233100">
    <property type="component" value="Chromosome 4"/>
</dbReference>
<dbReference type="Ensembl" id="ENSMFAT00000093011.1">
    <property type="protein sequence ID" value="ENSMFAP00000057426.1"/>
    <property type="gene ID" value="ENSMFAG00000052092.1"/>
</dbReference>
<sequence length="162" mass="18195">ESCARSAAFFVFVFLRQSLTLVTHARVQWRHLGSLQPLPPGFKQFSCLSLLSSWDYRRLPLHPANFVFLVETRFHHVGQAGLKLLTSYDPPALASQSAGITGVSHSAQPICCCLMGPGEGIREGRDLCKSIFLYFIFPMSLGRGRYISSPHFPFFFQVFPKV</sequence>
<organism evidence="2 3">
    <name type="scientific">Macaca fascicularis</name>
    <name type="common">Crab-eating macaque</name>
    <name type="synonym">Cynomolgus monkey</name>
    <dbReference type="NCBI Taxonomy" id="9541"/>
    <lineage>
        <taxon>Eukaryota</taxon>
        <taxon>Metazoa</taxon>
        <taxon>Chordata</taxon>
        <taxon>Craniata</taxon>
        <taxon>Vertebrata</taxon>
        <taxon>Euteleostomi</taxon>
        <taxon>Mammalia</taxon>
        <taxon>Eutheria</taxon>
        <taxon>Euarchontoglires</taxon>
        <taxon>Primates</taxon>
        <taxon>Haplorrhini</taxon>
        <taxon>Catarrhini</taxon>
        <taxon>Cercopithecidae</taxon>
        <taxon>Cercopithecinae</taxon>
        <taxon>Macaca</taxon>
    </lineage>
</organism>
<feature type="signal peptide" evidence="1">
    <location>
        <begin position="1"/>
        <end position="20"/>
    </location>
</feature>
<name>A0A7N9IEF2_MACFA</name>
<evidence type="ECO:0000313" key="2">
    <source>
        <dbReference type="Ensembl" id="ENSMFAP00000057426.1"/>
    </source>
</evidence>
<keyword evidence="1" id="KW-0732">Signal</keyword>